<dbReference type="EMBL" id="BK014836">
    <property type="protein sequence ID" value="DAD77889.1"/>
    <property type="molecule type" value="Genomic_DNA"/>
</dbReference>
<dbReference type="Gene3D" id="3.80.10.10">
    <property type="entry name" value="Ribonuclease Inhibitor"/>
    <property type="match status" value="1"/>
</dbReference>
<proteinExistence type="predicted"/>
<accession>A0A8S5M6C8</accession>
<protein>
    <submittedName>
        <fullName evidence="1">Tail protein</fullName>
    </submittedName>
</protein>
<dbReference type="Pfam" id="PF13306">
    <property type="entry name" value="LRR_5"/>
    <property type="match status" value="2"/>
</dbReference>
<evidence type="ECO:0000313" key="1">
    <source>
        <dbReference type="EMBL" id="DAD77889.1"/>
    </source>
</evidence>
<name>A0A8S5M6C8_9CAUD</name>
<dbReference type="InterPro" id="IPR032675">
    <property type="entry name" value="LRR_dom_sf"/>
</dbReference>
<organism evidence="1">
    <name type="scientific">Siphoviridae sp. ctHDv29</name>
    <dbReference type="NCBI Taxonomy" id="2826228"/>
    <lineage>
        <taxon>Viruses</taxon>
        <taxon>Duplodnaviria</taxon>
        <taxon>Heunggongvirae</taxon>
        <taxon>Uroviricota</taxon>
        <taxon>Caudoviricetes</taxon>
    </lineage>
</organism>
<dbReference type="InterPro" id="IPR026906">
    <property type="entry name" value="LRR_5"/>
</dbReference>
<reference evidence="1" key="1">
    <citation type="journal article" date="2021" name="Proc. Natl. Acad. Sci. U.S.A.">
        <title>A Catalog of Tens of Thousands of Viruses from Human Metagenomes Reveals Hidden Associations with Chronic Diseases.</title>
        <authorList>
            <person name="Tisza M.J."/>
            <person name="Buck C.B."/>
        </authorList>
    </citation>
    <scope>NUCLEOTIDE SEQUENCE</scope>
    <source>
        <strain evidence="1">CtHDv29</strain>
    </source>
</reference>
<sequence>MGQNVTIAGASYPDVPALDVPKTGGGTARFVDTADDTVTPASLKSGVTAHDASGAKITGTLDTTPPEESDINFWDYDGTLLYAWTLAELATKTELPPLPSHDGLICQGWNWTLADIKDVGRELDIGALYITDDGKTRLYVDVDTETWDDFVLNYWQSTRNATTVDWGDGTTPETKNADSHIEHRHVYASSGSYVITMSVKEGTTMWLGRDGRRLIANGETDSGRCAMLRRVEVGARVVSTEPGVVRNCSMLESISLPQTTKVYAIRTFEMCTQLRVLIAADMDEIRQTFYNCANIRAIASPKGTMQSGDNAIGSTAVRRVNFDMISARTAQALERVHIKAVNGQVRDFSACRALLEVTIPADATTFVAAAFQGDNALRRVTCLGDIASIPAQVFQRCYPLRFVDFTHCTAVPTLANVNAFDQTHAQLEIRVPASLADAWKAATNWSSLADHIVGV</sequence>